<name>A0ABV0P7U7_9TELE</name>
<evidence type="ECO:0008006" key="4">
    <source>
        <dbReference type="Google" id="ProtNLM"/>
    </source>
</evidence>
<protein>
    <recommendedName>
        <fullName evidence="4">Warm temperature acclimation-related 65 kDa protein</fullName>
    </recommendedName>
</protein>
<evidence type="ECO:0000313" key="2">
    <source>
        <dbReference type="EMBL" id="MEQ2179519.1"/>
    </source>
</evidence>
<accession>A0ABV0P7U7</accession>
<keyword evidence="3" id="KW-1185">Reference proteome</keyword>
<gene>
    <name evidence="2" type="ORF">GOODEAATRI_025828</name>
</gene>
<dbReference type="Proteomes" id="UP001476798">
    <property type="component" value="Unassembled WGS sequence"/>
</dbReference>
<dbReference type="InterPro" id="IPR036375">
    <property type="entry name" value="Hemopexin-like_dom_sf"/>
</dbReference>
<dbReference type="SMART" id="SM00120">
    <property type="entry name" value="HX"/>
    <property type="match status" value="2"/>
</dbReference>
<proteinExistence type="predicted"/>
<feature type="non-terminal residue" evidence="2">
    <location>
        <position position="1"/>
    </location>
</feature>
<comment type="caution">
    <text evidence="2">The sequence shown here is derived from an EMBL/GenBank/DDBJ whole genome shotgun (WGS) entry which is preliminary data.</text>
</comment>
<dbReference type="EMBL" id="JAHRIO010063069">
    <property type="protein sequence ID" value="MEQ2179519.1"/>
    <property type="molecule type" value="Genomic_DNA"/>
</dbReference>
<dbReference type="SUPFAM" id="SSF50923">
    <property type="entry name" value="Hemopexin-like domain"/>
    <property type="match status" value="2"/>
</dbReference>
<dbReference type="Gene3D" id="2.110.10.10">
    <property type="entry name" value="Hemopexin-like domain"/>
    <property type="match status" value="2"/>
</dbReference>
<sequence>DDIYHYNVKTKAVEKKEFDSMPNCTSAFRFMEHYYCFHGHMFSKFDPKTGDVHGKYPKEARDYFMRCSKFSDESDHLERERCSRVHLDAITSDDDGDLYAFRDNWIIFQPSFKYCFINVTISNFPERFLHFPGHHFIRKYNNDTLTSNSIESAFKELHSEVDAVFSYQDHLYMIKDDHLYVYKVGEPHTHLDGYPKPVKEELGIEGPIDAAFVCQDHHIAHIIKGKTAYKA</sequence>
<dbReference type="PROSITE" id="PS51642">
    <property type="entry name" value="HEMOPEXIN_2"/>
    <property type="match status" value="2"/>
</dbReference>
<feature type="repeat" description="Hemopexin" evidence="1">
    <location>
        <begin position="158"/>
        <end position="205"/>
    </location>
</feature>
<organism evidence="2 3">
    <name type="scientific">Goodea atripinnis</name>
    <dbReference type="NCBI Taxonomy" id="208336"/>
    <lineage>
        <taxon>Eukaryota</taxon>
        <taxon>Metazoa</taxon>
        <taxon>Chordata</taxon>
        <taxon>Craniata</taxon>
        <taxon>Vertebrata</taxon>
        <taxon>Euteleostomi</taxon>
        <taxon>Actinopterygii</taxon>
        <taxon>Neopterygii</taxon>
        <taxon>Teleostei</taxon>
        <taxon>Neoteleostei</taxon>
        <taxon>Acanthomorphata</taxon>
        <taxon>Ovalentaria</taxon>
        <taxon>Atherinomorphae</taxon>
        <taxon>Cyprinodontiformes</taxon>
        <taxon>Goodeidae</taxon>
        <taxon>Goodea</taxon>
    </lineage>
</organism>
<reference evidence="2 3" key="1">
    <citation type="submission" date="2021-06" db="EMBL/GenBank/DDBJ databases">
        <authorList>
            <person name="Palmer J.M."/>
        </authorList>
    </citation>
    <scope>NUCLEOTIDE SEQUENCE [LARGE SCALE GENOMIC DNA]</scope>
    <source>
        <strain evidence="2 3">GA_2019</strain>
        <tissue evidence="2">Muscle</tissue>
    </source>
</reference>
<evidence type="ECO:0000256" key="1">
    <source>
        <dbReference type="PROSITE-ProRule" id="PRU01011"/>
    </source>
</evidence>
<dbReference type="InterPro" id="IPR018487">
    <property type="entry name" value="Hemopexin-like_repeat"/>
</dbReference>
<feature type="repeat" description="Hemopexin" evidence="1">
    <location>
        <begin position="22"/>
        <end position="67"/>
    </location>
</feature>
<evidence type="ECO:0000313" key="3">
    <source>
        <dbReference type="Proteomes" id="UP001476798"/>
    </source>
</evidence>